<keyword evidence="5" id="KW-1185">Reference proteome</keyword>
<dbReference type="PROSITE" id="PS50887">
    <property type="entry name" value="GGDEF"/>
    <property type="match status" value="1"/>
</dbReference>
<dbReference type="OrthoDB" id="9814202at2"/>
<dbReference type="InterPro" id="IPR035919">
    <property type="entry name" value="EAL_sf"/>
</dbReference>
<dbReference type="Pfam" id="PF05228">
    <property type="entry name" value="CHASE4"/>
    <property type="match status" value="1"/>
</dbReference>
<feature type="domain" description="EAL" evidence="2">
    <location>
        <begin position="482"/>
        <end position="731"/>
    </location>
</feature>
<dbReference type="SMART" id="SM00052">
    <property type="entry name" value="EAL"/>
    <property type="match status" value="1"/>
</dbReference>
<evidence type="ECO:0000313" key="4">
    <source>
        <dbReference type="EMBL" id="TNM64966.1"/>
    </source>
</evidence>
<reference evidence="4 5" key="1">
    <citation type="submission" date="2019-06" db="EMBL/GenBank/DDBJ databases">
        <title>The draft genome of Rhizobium smilacinae PTYR-5.</title>
        <authorList>
            <person name="Liu L."/>
            <person name="Li L."/>
            <person name="Zhang X."/>
        </authorList>
    </citation>
    <scope>NUCLEOTIDE SEQUENCE [LARGE SCALE GENOMIC DNA]</scope>
    <source>
        <strain evidence="4 5">PTYR-5</strain>
    </source>
</reference>
<dbReference type="PANTHER" id="PTHR33121:SF70">
    <property type="entry name" value="SIGNALING PROTEIN YKOW"/>
    <property type="match status" value="1"/>
</dbReference>
<dbReference type="InterPro" id="IPR029787">
    <property type="entry name" value="Nucleotide_cyclase"/>
</dbReference>
<sequence length="731" mass="81427">MRFLNFLKLGPKRGRLWGPGMLWRERYSFRFRAAVVLLLPLLAVGIISGLLWWAAEKTDRIAASRQEQFIDFAVSQLRIQVAHSQESSTVWDDAVHAVEDPPRLEWIDANLGSWMHRYFRLDALFVLKPDRTPIYAFDDGAIREPTRFDRVADAARPLLDRLQDRLRRNDTEGISDEMLSIGESDFAMVEGHPSVVSVKPVMSDTGAVTPKPGTEALHIAVRHLDSDFLEMLEAKYLLEDVQFQRNELKGYSSSPLASEDGKIIGYLVWKPFRPGFAVFRQVIPSLIVCGVMFMAILLVLMNVLEGRSVRLDVSEQALSFARSHDPVTGLPNRSQMEIALAARNDDYDVLYVDIDDFKSVTDALSLRQSEAILMETGRRLARLGEIYHLDSDRFILIVTPQPEAAVLGLCERILAKIRQPFHLDSDMIALSASIGVATAPKGLASPEETIRRADIALYHAKAAGKGRYAIFGEHMEALLQERRLLETDLRSALNVGDQFLVLYQPVFAIDGVTIVGVEALVRWRHPEKGMIAPDRFIPIAEETGEITRLGEIVLEQACLAALLWDGLVLSVNASAIELSGPEYASMVQQTLKRTCFPAERLEIELTETALMKSDDALMTNVNALRAMGVRIALDDFGIGYSSLARLQKLPVDRLKIDKLFVDDLGADSAAEEFLATIIKLARSKGLSTTAEGMERAEQLDVLRRLGCDCLQGYLLGKPMPADAIGQLISDN</sequence>
<dbReference type="CDD" id="cd01949">
    <property type="entry name" value="GGDEF"/>
    <property type="match status" value="1"/>
</dbReference>
<dbReference type="SUPFAM" id="SSF141868">
    <property type="entry name" value="EAL domain-like"/>
    <property type="match status" value="1"/>
</dbReference>
<dbReference type="InterPro" id="IPR000160">
    <property type="entry name" value="GGDEF_dom"/>
</dbReference>
<dbReference type="InterPro" id="IPR043128">
    <property type="entry name" value="Rev_trsase/Diguanyl_cyclase"/>
</dbReference>
<protein>
    <submittedName>
        <fullName evidence="4">EAL domain-containing protein</fullName>
    </submittedName>
</protein>
<feature type="transmembrane region" description="Helical" evidence="1">
    <location>
        <begin position="31"/>
        <end position="55"/>
    </location>
</feature>
<accession>A0A5C4XN56</accession>
<keyword evidence="1" id="KW-0812">Transmembrane</keyword>
<dbReference type="SUPFAM" id="SSF55073">
    <property type="entry name" value="Nucleotide cyclase"/>
    <property type="match status" value="1"/>
</dbReference>
<keyword evidence="1" id="KW-0472">Membrane</keyword>
<comment type="caution">
    <text evidence="4">The sequence shown here is derived from an EMBL/GenBank/DDBJ whole genome shotgun (WGS) entry which is preliminary data.</text>
</comment>
<gene>
    <name evidence="4" type="ORF">FHP24_01290</name>
</gene>
<dbReference type="AlphaFoldDB" id="A0A5C4XN56"/>
<evidence type="ECO:0000313" key="5">
    <source>
        <dbReference type="Proteomes" id="UP000311605"/>
    </source>
</evidence>
<dbReference type="InterPro" id="IPR050706">
    <property type="entry name" value="Cyclic-di-GMP_PDE-like"/>
</dbReference>
<organism evidence="4 5">
    <name type="scientific">Aliirhizobium smilacinae</name>
    <dbReference type="NCBI Taxonomy" id="1395944"/>
    <lineage>
        <taxon>Bacteria</taxon>
        <taxon>Pseudomonadati</taxon>
        <taxon>Pseudomonadota</taxon>
        <taxon>Alphaproteobacteria</taxon>
        <taxon>Hyphomicrobiales</taxon>
        <taxon>Rhizobiaceae</taxon>
        <taxon>Aliirhizobium</taxon>
    </lineage>
</organism>
<evidence type="ECO:0000259" key="3">
    <source>
        <dbReference type="PROSITE" id="PS50887"/>
    </source>
</evidence>
<dbReference type="GO" id="GO:0071111">
    <property type="term" value="F:cyclic-guanylate-specific phosphodiesterase activity"/>
    <property type="evidence" value="ECO:0007669"/>
    <property type="project" value="InterPro"/>
</dbReference>
<name>A0A5C4XN56_9HYPH</name>
<dbReference type="Pfam" id="PF00990">
    <property type="entry name" value="GGDEF"/>
    <property type="match status" value="1"/>
</dbReference>
<dbReference type="NCBIfam" id="TIGR00254">
    <property type="entry name" value="GGDEF"/>
    <property type="match status" value="1"/>
</dbReference>
<evidence type="ECO:0000256" key="1">
    <source>
        <dbReference type="SAM" id="Phobius"/>
    </source>
</evidence>
<evidence type="ECO:0000259" key="2">
    <source>
        <dbReference type="PROSITE" id="PS50883"/>
    </source>
</evidence>
<dbReference type="Gene3D" id="3.20.20.450">
    <property type="entry name" value="EAL domain"/>
    <property type="match status" value="1"/>
</dbReference>
<dbReference type="CDD" id="cd01948">
    <property type="entry name" value="EAL"/>
    <property type="match status" value="1"/>
</dbReference>
<dbReference type="InterPro" id="IPR001633">
    <property type="entry name" value="EAL_dom"/>
</dbReference>
<dbReference type="InterPro" id="IPR007892">
    <property type="entry name" value="CHASE4"/>
</dbReference>
<dbReference type="Gene3D" id="3.30.70.270">
    <property type="match status" value="1"/>
</dbReference>
<dbReference type="Pfam" id="PF00563">
    <property type="entry name" value="EAL"/>
    <property type="match status" value="1"/>
</dbReference>
<feature type="transmembrane region" description="Helical" evidence="1">
    <location>
        <begin position="282"/>
        <end position="304"/>
    </location>
</feature>
<proteinExistence type="predicted"/>
<keyword evidence="1" id="KW-1133">Transmembrane helix</keyword>
<dbReference type="EMBL" id="VDMN01000001">
    <property type="protein sequence ID" value="TNM64966.1"/>
    <property type="molecule type" value="Genomic_DNA"/>
</dbReference>
<dbReference type="PANTHER" id="PTHR33121">
    <property type="entry name" value="CYCLIC DI-GMP PHOSPHODIESTERASE PDEF"/>
    <property type="match status" value="1"/>
</dbReference>
<dbReference type="SMART" id="SM00267">
    <property type="entry name" value="GGDEF"/>
    <property type="match status" value="1"/>
</dbReference>
<feature type="domain" description="GGDEF" evidence="3">
    <location>
        <begin position="345"/>
        <end position="473"/>
    </location>
</feature>
<dbReference type="PROSITE" id="PS50883">
    <property type="entry name" value="EAL"/>
    <property type="match status" value="1"/>
</dbReference>
<dbReference type="Proteomes" id="UP000311605">
    <property type="component" value="Unassembled WGS sequence"/>
</dbReference>